<feature type="transmembrane region" description="Helical" evidence="1">
    <location>
        <begin position="60"/>
        <end position="83"/>
    </location>
</feature>
<keyword evidence="1" id="KW-0472">Membrane</keyword>
<dbReference type="RefSeq" id="WP_014328335.1">
    <property type="nucleotide sequence ID" value="NZ_CP187422.1"/>
</dbReference>
<comment type="caution">
    <text evidence="2">The sequence shown here is derived from an EMBL/GenBank/DDBJ whole genome shotgun (WGS) entry which is preliminary data.</text>
</comment>
<feature type="transmembrane region" description="Helical" evidence="1">
    <location>
        <begin position="18"/>
        <end position="40"/>
    </location>
</feature>
<evidence type="ECO:0000313" key="2">
    <source>
        <dbReference type="EMBL" id="PDT45387.1"/>
    </source>
</evidence>
<organism evidence="2 3">
    <name type="scientific">Rhizobium fredii</name>
    <name type="common">Sinorhizobium fredii</name>
    <dbReference type="NCBI Taxonomy" id="380"/>
    <lineage>
        <taxon>Bacteria</taxon>
        <taxon>Pseudomonadati</taxon>
        <taxon>Pseudomonadota</taxon>
        <taxon>Alphaproteobacteria</taxon>
        <taxon>Hyphomicrobiales</taxon>
        <taxon>Rhizobiaceae</taxon>
        <taxon>Sinorhizobium/Ensifer group</taxon>
        <taxon>Sinorhizobium</taxon>
    </lineage>
</organism>
<keyword evidence="1" id="KW-0812">Transmembrane</keyword>
<gene>
    <name evidence="2" type="ORF">CO661_24315</name>
</gene>
<dbReference type="PANTHER" id="PTHR31876:SF26">
    <property type="entry name" value="PROTEIN LIKE COV 2"/>
    <property type="match status" value="1"/>
</dbReference>
<protein>
    <submittedName>
        <fullName evidence="2">DUF502 domain-containing protein</fullName>
    </submittedName>
</protein>
<dbReference type="PANTHER" id="PTHR31876">
    <property type="entry name" value="COV-LIKE PROTEIN 1"/>
    <property type="match status" value="1"/>
</dbReference>
<evidence type="ECO:0000256" key="1">
    <source>
        <dbReference type="SAM" id="Phobius"/>
    </source>
</evidence>
<dbReference type="Pfam" id="PF04367">
    <property type="entry name" value="DUF502"/>
    <property type="match status" value="1"/>
</dbReference>
<proteinExistence type="predicted"/>
<sequence>MTDGSSKSGIIAARLRNYFLTGLIICAPVAITVWLVRSFIEWADSWVKPYLPSFYNPDTYSPVAIPGFGLLVAIVVITLVGFLTASIIGRSIINFGESLLNRTPLVRTIYKSLKQIFQTVLQDQSSSFKKAGLIEYPSPGLWSLVFIATDAKGEIAAKFDERGMDMVAVFLPPTPLPTAGFLLFVPRDKIVPLQMSAEDAAKLLISGGLVTPDHKPLANAPPRPITQQKRA</sequence>
<dbReference type="EMBL" id="NWTC01000022">
    <property type="protein sequence ID" value="PDT45387.1"/>
    <property type="molecule type" value="Genomic_DNA"/>
</dbReference>
<evidence type="ECO:0000313" key="3">
    <source>
        <dbReference type="Proteomes" id="UP000220353"/>
    </source>
</evidence>
<accession>A0A2A6LSS8</accession>
<reference evidence="2 3" key="1">
    <citation type="submission" date="2017-09" db="EMBL/GenBank/DDBJ databases">
        <title>Comparative genomics of rhizobia isolated from Phaseolus vulgaris in China.</title>
        <authorList>
            <person name="Tong W."/>
        </authorList>
    </citation>
    <scope>NUCLEOTIDE SEQUENCE [LARGE SCALE GENOMIC DNA]</scope>
    <source>
        <strain evidence="2 3">PCH1</strain>
    </source>
</reference>
<dbReference type="Proteomes" id="UP000220353">
    <property type="component" value="Unassembled WGS sequence"/>
</dbReference>
<dbReference type="AlphaFoldDB" id="A0A2A6LSS8"/>
<dbReference type="InterPro" id="IPR007462">
    <property type="entry name" value="COV1-like"/>
</dbReference>
<name>A0A2A6LSS8_RHIFR</name>
<keyword evidence="1" id="KW-1133">Transmembrane helix</keyword>